<keyword evidence="4" id="KW-1185">Reference proteome</keyword>
<evidence type="ECO:0000313" key="3">
    <source>
        <dbReference type="EMBL" id="MBA8680205.1"/>
    </source>
</evidence>
<gene>
    <name evidence="3" type="ORF">H4O11_00070</name>
</gene>
<dbReference type="EMBL" id="JACGXS010000001">
    <property type="protein sequence ID" value="MBA8680205.1"/>
    <property type="molecule type" value="Genomic_DNA"/>
</dbReference>
<proteinExistence type="predicted"/>
<reference evidence="3 4" key="1">
    <citation type="submission" date="2020-08" db="EMBL/GenBank/DDBJ databases">
        <title>Stenotrophomonas tumulicola JCM 30961.</title>
        <authorList>
            <person name="Deng Y."/>
        </authorList>
    </citation>
    <scope>NUCLEOTIDE SEQUENCE [LARGE SCALE GENOMIC DNA]</scope>
    <source>
        <strain evidence="3 4">JCM 30961</strain>
    </source>
</reference>
<dbReference type="AlphaFoldDB" id="A0A7W3FIP7"/>
<evidence type="ECO:0008006" key="5">
    <source>
        <dbReference type="Google" id="ProtNLM"/>
    </source>
</evidence>
<comment type="caution">
    <text evidence="3">The sequence shown here is derived from an EMBL/GenBank/DDBJ whole genome shotgun (WGS) entry which is preliminary data.</text>
</comment>
<feature type="chain" id="PRO_5030963839" description="Lipoprotein" evidence="2">
    <location>
        <begin position="21"/>
        <end position="235"/>
    </location>
</feature>
<dbReference type="RefSeq" id="WP_182337390.1">
    <property type="nucleotide sequence ID" value="NZ_JACGXS010000001.1"/>
</dbReference>
<keyword evidence="2" id="KW-0732">Signal</keyword>
<feature type="compositionally biased region" description="Polar residues" evidence="1">
    <location>
        <begin position="48"/>
        <end position="57"/>
    </location>
</feature>
<name>A0A7W3FIP7_9GAMM</name>
<dbReference type="Proteomes" id="UP000547058">
    <property type="component" value="Unassembled WGS sequence"/>
</dbReference>
<feature type="signal peptide" evidence="2">
    <location>
        <begin position="1"/>
        <end position="20"/>
    </location>
</feature>
<protein>
    <recommendedName>
        <fullName evidence="5">Lipoprotein</fullName>
    </recommendedName>
</protein>
<evidence type="ECO:0000256" key="1">
    <source>
        <dbReference type="SAM" id="MobiDB-lite"/>
    </source>
</evidence>
<evidence type="ECO:0000256" key="2">
    <source>
        <dbReference type="SAM" id="SignalP"/>
    </source>
</evidence>
<evidence type="ECO:0000313" key="4">
    <source>
        <dbReference type="Proteomes" id="UP000547058"/>
    </source>
</evidence>
<feature type="compositionally biased region" description="Polar residues" evidence="1">
    <location>
        <begin position="28"/>
        <end position="39"/>
    </location>
</feature>
<sequence>MMRFNWIVFALVFAATLAGCSNEPAETDSGQSTGRQQMGASAAGKAQAPSSSSQSHLTPKHYLSASPTALASRLCVGECQRPGPLEAKTTEEAEWLIRHRYPTAAELEIMRTQSLDVLKQETSAGNTAAAAVLGKRISLERNFLDGQVILRDQALSGNIYAFYAISESYREAKSPNLIDSAAYLRVAYILGDHKAATELARMGLTSAELAAADSRASQLYKGFAGDQVPDPRPQE</sequence>
<feature type="region of interest" description="Disordered" evidence="1">
    <location>
        <begin position="22"/>
        <end position="59"/>
    </location>
</feature>
<dbReference type="PROSITE" id="PS51257">
    <property type="entry name" value="PROKAR_LIPOPROTEIN"/>
    <property type="match status" value="1"/>
</dbReference>
<organism evidence="3 4">
    <name type="scientific">Stenotrophomonas tumulicola</name>
    <dbReference type="NCBI Taxonomy" id="1685415"/>
    <lineage>
        <taxon>Bacteria</taxon>
        <taxon>Pseudomonadati</taxon>
        <taxon>Pseudomonadota</taxon>
        <taxon>Gammaproteobacteria</taxon>
        <taxon>Lysobacterales</taxon>
        <taxon>Lysobacteraceae</taxon>
        <taxon>Stenotrophomonas</taxon>
    </lineage>
</organism>
<accession>A0A7W3FIP7</accession>